<dbReference type="Pfam" id="PF03526">
    <property type="entry name" value="Microcin"/>
    <property type="match status" value="1"/>
</dbReference>
<comment type="caution">
    <text evidence="3">The sequence shown here is derived from an EMBL/GenBank/DDBJ whole genome shotgun (WGS) entry which is preliminary data.</text>
</comment>
<feature type="transmembrane region" description="Helical" evidence="2">
    <location>
        <begin position="38"/>
        <end position="58"/>
    </location>
</feature>
<keyword evidence="2" id="KW-1133">Transmembrane helix</keyword>
<keyword evidence="2" id="KW-0812">Transmembrane</keyword>
<evidence type="ECO:0000256" key="2">
    <source>
        <dbReference type="SAM" id="Phobius"/>
    </source>
</evidence>
<protein>
    <submittedName>
        <fullName evidence="3">Colicin transporter</fullName>
    </submittedName>
</protein>
<dbReference type="GO" id="GO:0015643">
    <property type="term" value="F:toxic substance binding"/>
    <property type="evidence" value="ECO:0007669"/>
    <property type="project" value="InterPro"/>
</dbReference>
<dbReference type="EMBL" id="AAHFSU010000034">
    <property type="protein sequence ID" value="EBV5961161.1"/>
    <property type="molecule type" value="Genomic_DNA"/>
</dbReference>
<evidence type="ECO:0000313" key="4">
    <source>
        <dbReference type="EMBL" id="EBV5961161.1"/>
    </source>
</evidence>
<evidence type="ECO:0000313" key="3">
    <source>
        <dbReference type="EMBL" id="EBV5960851.1"/>
    </source>
</evidence>
<dbReference type="InterPro" id="IPR003061">
    <property type="entry name" value="Microcin"/>
</dbReference>
<dbReference type="GO" id="GO:0030153">
    <property type="term" value="P:bacteriocin immunity"/>
    <property type="evidence" value="ECO:0007669"/>
    <property type="project" value="UniProtKB-KW"/>
</dbReference>
<organism evidence="3">
    <name type="scientific">Salmonella anatum</name>
    <dbReference type="NCBI Taxonomy" id="58712"/>
    <lineage>
        <taxon>Bacteria</taxon>
        <taxon>Pseudomonadati</taxon>
        <taxon>Pseudomonadota</taxon>
        <taxon>Gammaproteobacteria</taxon>
        <taxon>Enterobacterales</taxon>
        <taxon>Enterobacteriaceae</taxon>
        <taxon>Salmonella</taxon>
    </lineage>
</organism>
<feature type="transmembrane region" description="Helical" evidence="2">
    <location>
        <begin position="86"/>
        <end position="109"/>
    </location>
</feature>
<accession>A0A5V9H2P4</accession>
<sequence length="115" mass="13193">MKLDISVKYLLKSLIPSLIILTVFYLGWKDNQENARMFYALIGCIISAITFPFSMRIIQKMVIRFTGKEFWQKDFFTNPVGGSLTAIFELFCFVISVPVVAIYLIFIFCKALSGK</sequence>
<reference evidence="3" key="1">
    <citation type="submission" date="2018-07" db="EMBL/GenBank/DDBJ databases">
        <authorList>
            <consortium name="GenomeTrakr network: Whole genome sequencing for foodborne pathogen traceback"/>
        </authorList>
    </citation>
    <scope>NUCLEOTIDE SEQUENCE</scope>
    <source>
        <strain evidence="3">AZ-TG74784</strain>
    </source>
</reference>
<evidence type="ECO:0000256" key="1">
    <source>
        <dbReference type="ARBA" id="ARBA00023025"/>
    </source>
</evidence>
<gene>
    <name evidence="3" type="ORF">SQ33_22250</name>
    <name evidence="4" type="ORF">SQ33_23975</name>
</gene>
<dbReference type="RefSeq" id="WP_000762579.1">
    <property type="nucleotide sequence ID" value="NZ_QDLF01000014.1"/>
</dbReference>
<keyword evidence="2" id="KW-0472">Membrane</keyword>
<dbReference type="EMBL" id="AAHFSU010000015">
    <property type="protein sequence ID" value="EBV5960851.1"/>
    <property type="molecule type" value="Genomic_DNA"/>
</dbReference>
<dbReference type="AlphaFoldDB" id="A0A5V9H2P4"/>
<proteinExistence type="predicted"/>
<feature type="transmembrane region" description="Helical" evidence="2">
    <location>
        <begin position="6"/>
        <end position="26"/>
    </location>
</feature>
<keyword evidence="1" id="KW-0079">Bacteriocin immunity</keyword>
<name>A0A5V9H2P4_SALAN</name>